<organism evidence="1 2">
    <name type="scientific">Methanosphaerula palustris (strain ATCC BAA-1556 / DSM 19958 / E1-9c)</name>
    <dbReference type="NCBI Taxonomy" id="521011"/>
    <lineage>
        <taxon>Archaea</taxon>
        <taxon>Methanobacteriati</taxon>
        <taxon>Methanobacteriota</taxon>
        <taxon>Stenosarchaea group</taxon>
        <taxon>Methanomicrobia</taxon>
        <taxon>Methanomicrobiales</taxon>
        <taxon>Methanoregulaceae</taxon>
        <taxon>Methanosphaerula</taxon>
    </lineage>
</organism>
<dbReference type="AlphaFoldDB" id="B8GKC7"/>
<evidence type="ECO:0000313" key="2">
    <source>
        <dbReference type="Proteomes" id="UP000002457"/>
    </source>
</evidence>
<dbReference type="KEGG" id="mpl:Mpal_0436"/>
<accession>B8GKC7</accession>
<dbReference type="Proteomes" id="UP000002457">
    <property type="component" value="Chromosome"/>
</dbReference>
<gene>
    <name evidence="1" type="ordered locus">Mpal_0436</name>
</gene>
<evidence type="ECO:0000313" key="1">
    <source>
        <dbReference type="EMBL" id="ACL15810.1"/>
    </source>
</evidence>
<reference evidence="1 2" key="1">
    <citation type="journal article" date="2015" name="Genome Announc.">
        <title>Complete Genome Sequence of Methanosphaerula palustris E1-9CT, a Hydrogenotrophic Methanogen Isolated from a Minerotrophic Fen Peatland.</title>
        <authorList>
            <person name="Cadillo-Quiroz H."/>
            <person name="Browne P."/>
            <person name="Kyrpides N."/>
            <person name="Woyke T."/>
            <person name="Goodwin L."/>
            <person name="Detter C."/>
            <person name="Yavitt J.B."/>
            <person name="Zinder S.H."/>
        </authorList>
    </citation>
    <scope>NUCLEOTIDE SEQUENCE [LARGE SCALE GENOMIC DNA]</scope>
    <source>
        <strain evidence="2">ATCC BAA-1556 / DSM 19958 / E1-9c</strain>
    </source>
</reference>
<dbReference type="STRING" id="521011.Mpal_0436"/>
<dbReference type="OrthoDB" id="107410at2157"/>
<name>B8GKC7_METPE</name>
<sequence length="185" mass="19704" precursor="true">MTGHLRPVWYITLTLMLISVILTAGCTSAPSGKPVVIGQLQTVEALTPFMPAAPPGWNVTQEPLGEEINDSAGKPTVISVSGAYMNSTNSAMTADIMIQDSANATAGAREAWASFQPSDSGDAYLKQVTVDGFPAWETYLKPDQYSAMIAVNDRYMVVIAVTSTQRADLEAFEKQVNLTGLAALT</sequence>
<proteinExistence type="predicted"/>
<dbReference type="PROSITE" id="PS51257">
    <property type="entry name" value="PROKAR_LIPOPROTEIN"/>
    <property type="match status" value="1"/>
</dbReference>
<evidence type="ECO:0008006" key="3">
    <source>
        <dbReference type="Google" id="ProtNLM"/>
    </source>
</evidence>
<dbReference type="RefSeq" id="WP_012617129.1">
    <property type="nucleotide sequence ID" value="NC_011832.1"/>
</dbReference>
<dbReference type="HOGENOM" id="CLU_1352124_0_0_2"/>
<dbReference type="GeneID" id="7271462"/>
<keyword evidence="2" id="KW-1185">Reference proteome</keyword>
<dbReference type="EMBL" id="CP001338">
    <property type="protein sequence ID" value="ACL15810.1"/>
    <property type="molecule type" value="Genomic_DNA"/>
</dbReference>
<dbReference type="eggNOG" id="arCOG09484">
    <property type="taxonomic scope" value="Archaea"/>
</dbReference>
<protein>
    <recommendedName>
        <fullName evidence="3">PsbP C-terminal domain-containing protein</fullName>
    </recommendedName>
</protein>